<proteinExistence type="inferred from homology"/>
<dbReference type="Pfam" id="PF00005">
    <property type="entry name" value="ABC_tran"/>
    <property type="match status" value="1"/>
</dbReference>
<dbReference type="CDD" id="cd03217">
    <property type="entry name" value="ABC_FeS_Assembly"/>
    <property type="match status" value="1"/>
</dbReference>
<dbReference type="AlphaFoldDB" id="A0A6B3L979"/>
<dbReference type="PROSITE" id="PS50893">
    <property type="entry name" value="ABC_TRANSPORTER_2"/>
    <property type="match status" value="1"/>
</dbReference>
<accession>A0A6B3L979</accession>
<dbReference type="KEGG" id="soa:G3M56_010320"/>
<dbReference type="InterPro" id="IPR003439">
    <property type="entry name" value="ABC_transporter-like_ATP-bd"/>
</dbReference>
<dbReference type="EMBL" id="CP066776">
    <property type="protein sequence ID" value="QQL44284.1"/>
    <property type="molecule type" value="Genomic_DNA"/>
</dbReference>
<dbReference type="InterPro" id="IPR003593">
    <property type="entry name" value="AAA+_ATPase"/>
</dbReference>
<dbReference type="GO" id="GO:0016887">
    <property type="term" value="F:ATP hydrolysis activity"/>
    <property type="evidence" value="ECO:0007669"/>
    <property type="project" value="InterPro"/>
</dbReference>
<dbReference type="SMART" id="SM00382">
    <property type="entry name" value="AAA"/>
    <property type="match status" value="1"/>
</dbReference>
<dbReference type="RefSeq" id="WP_164362264.1">
    <property type="nucleotide sequence ID" value="NZ_CP066776.1"/>
</dbReference>
<evidence type="ECO:0000313" key="5">
    <source>
        <dbReference type="Proteomes" id="UP000475117"/>
    </source>
</evidence>
<evidence type="ECO:0000313" key="4">
    <source>
        <dbReference type="EMBL" id="QQL44284.1"/>
    </source>
</evidence>
<dbReference type="InterPro" id="IPR017871">
    <property type="entry name" value="ABC_transporter-like_CS"/>
</dbReference>
<dbReference type="SUPFAM" id="SSF52540">
    <property type="entry name" value="P-loop containing nucleoside triphosphate hydrolases"/>
    <property type="match status" value="1"/>
</dbReference>
<keyword evidence="2" id="KW-0547">Nucleotide-binding</keyword>
<keyword evidence="5" id="KW-1185">Reference proteome</keyword>
<dbReference type="InterPro" id="IPR027417">
    <property type="entry name" value="P-loop_NTPase"/>
</dbReference>
<comment type="similarity">
    <text evidence="1">Belongs to the ABC transporter superfamily. Ycf16 family.</text>
</comment>
<evidence type="ECO:0000256" key="3">
    <source>
        <dbReference type="ARBA" id="ARBA00022840"/>
    </source>
</evidence>
<reference evidence="4 5" key="1">
    <citation type="submission" date="2020-12" db="EMBL/GenBank/DDBJ databases">
        <title>Sulforoseuscoccus oceanibium gen. nov., sp. nov., a representative of the phylum Verrucomicrobia with special cytoplasmic membrane, and proposal of Sulforoseuscoccusaceae fam. nov.</title>
        <authorList>
            <person name="Xi F."/>
        </authorList>
    </citation>
    <scope>NUCLEOTIDE SEQUENCE [LARGE SCALE GENOMIC DNA]</scope>
    <source>
        <strain evidence="4 5">T37</strain>
    </source>
</reference>
<keyword evidence="3" id="KW-0067">ATP-binding</keyword>
<sequence length="253" mass="27914">MSSLIIKNLHANVDGTPILKGVNLEIPQGEVHAIMGPNGSGKSTLSKILAGHEDYEVTEGEVLMNGESLLDMEIDERSRAGFFLAFQYPHEVPGVSNANFLRAALQARKPKGEELDAVAFYKELYAAMDELEMDRKFTSRAVNEGFSGGEKKRNEILQMMMLRPEYAVLDETDSGLDIDALKIVAKGVNAMRSPDRGFLLITHYQRLLNYIVPDKVHVMSDGQIITSGDKDLALKLEEQGYDWVIDAAAPASV</sequence>
<dbReference type="InterPro" id="IPR010230">
    <property type="entry name" value="FeS-cluster_ATPase_SufC"/>
</dbReference>
<dbReference type="PANTHER" id="PTHR43204">
    <property type="entry name" value="ABC TRANSPORTER I FAMILY MEMBER 6, CHLOROPLASTIC"/>
    <property type="match status" value="1"/>
</dbReference>
<evidence type="ECO:0000256" key="2">
    <source>
        <dbReference type="ARBA" id="ARBA00022741"/>
    </source>
</evidence>
<gene>
    <name evidence="4" type="primary">sufC</name>
    <name evidence="4" type="ORF">G3M56_010320</name>
</gene>
<dbReference type="PANTHER" id="PTHR43204:SF1">
    <property type="entry name" value="ABC TRANSPORTER I FAMILY MEMBER 6, CHLOROPLASTIC"/>
    <property type="match status" value="1"/>
</dbReference>
<organism evidence="4 5">
    <name type="scientific">Sulfuriroseicoccus oceanibius</name>
    <dbReference type="NCBI Taxonomy" id="2707525"/>
    <lineage>
        <taxon>Bacteria</taxon>
        <taxon>Pseudomonadati</taxon>
        <taxon>Verrucomicrobiota</taxon>
        <taxon>Verrucomicrobiia</taxon>
        <taxon>Verrucomicrobiales</taxon>
        <taxon>Verrucomicrobiaceae</taxon>
        <taxon>Sulfuriroseicoccus</taxon>
    </lineage>
</organism>
<dbReference type="NCBIfam" id="TIGR01978">
    <property type="entry name" value="sufC"/>
    <property type="match status" value="1"/>
</dbReference>
<dbReference type="Gene3D" id="3.40.50.300">
    <property type="entry name" value="P-loop containing nucleotide triphosphate hydrolases"/>
    <property type="match status" value="1"/>
</dbReference>
<dbReference type="GO" id="GO:0005524">
    <property type="term" value="F:ATP binding"/>
    <property type="evidence" value="ECO:0007669"/>
    <property type="project" value="UniProtKB-KW"/>
</dbReference>
<protein>
    <submittedName>
        <fullName evidence="4">Fe-S cluster assembly ATPase SufC</fullName>
    </submittedName>
</protein>
<dbReference type="Proteomes" id="UP000475117">
    <property type="component" value="Chromosome"/>
</dbReference>
<dbReference type="PROSITE" id="PS00211">
    <property type="entry name" value="ABC_TRANSPORTER_1"/>
    <property type="match status" value="1"/>
</dbReference>
<evidence type="ECO:0000256" key="1">
    <source>
        <dbReference type="ARBA" id="ARBA00006216"/>
    </source>
</evidence>
<name>A0A6B3L979_9BACT</name>